<accession>A0A3P8P4G8</accession>
<reference evidence="2" key="1">
    <citation type="submission" date="2018-05" db="EMBL/GenBank/DDBJ databases">
        <authorList>
            <person name="Datahose"/>
        </authorList>
    </citation>
    <scope>NUCLEOTIDE SEQUENCE</scope>
</reference>
<dbReference type="OMA" id="ALTIVWC"/>
<feature type="transmembrane region" description="Helical" evidence="1">
    <location>
        <begin position="124"/>
        <end position="144"/>
    </location>
</feature>
<sequence>MSSRYMFGQEPARSARRNGPKPWPVVALSVLGSAGAVAAVGFLCALIYPILKELRAERVTGEDGTEEKMLGFWSLLVLSVLVGCICCVFSWMLTYLDSFQPGMDFPTLRTVAHVRDASDRGFHVGYGVAVLNGIMAMLTIIWSLC</sequence>
<gene>
    <name evidence="2" type="primary">RABIF</name>
</gene>
<feature type="transmembrane region" description="Helical" evidence="1">
    <location>
        <begin position="26"/>
        <end position="51"/>
    </location>
</feature>
<keyword evidence="1" id="KW-0472">Membrane</keyword>
<feature type="transmembrane region" description="Helical" evidence="1">
    <location>
        <begin position="72"/>
        <end position="93"/>
    </location>
</feature>
<keyword evidence="1" id="KW-1133">Transmembrane helix</keyword>
<dbReference type="GeneTree" id="ENSGT00390000009987"/>
<dbReference type="Pfam" id="PF15062">
    <property type="entry name" value="ARL6IP6"/>
    <property type="match status" value="1"/>
</dbReference>
<proteinExistence type="predicted"/>
<evidence type="ECO:0000313" key="3">
    <source>
        <dbReference type="Proteomes" id="UP000265100"/>
    </source>
</evidence>
<dbReference type="PANTHER" id="PTHR28640:SF1">
    <property type="entry name" value="ADP-RIBOSYLATION FACTOR-LIKE PROTEIN 6-INTERACTING PROTEIN 6"/>
    <property type="match status" value="1"/>
</dbReference>
<dbReference type="Bgee" id="ENSACLG00000008143">
    <property type="expression patterns" value="Expressed in muscle tissue and 8 other cell types or tissues"/>
</dbReference>
<evidence type="ECO:0000256" key="1">
    <source>
        <dbReference type="SAM" id="Phobius"/>
    </source>
</evidence>
<dbReference type="AlphaFoldDB" id="A0A3P8P4G8"/>
<organism evidence="2 3">
    <name type="scientific">Astatotilapia calliptera</name>
    <name type="common">Eastern happy</name>
    <name type="synonym">Chromis callipterus</name>
    <dbReference type="NCBI Taxonomy" id="8154"/>
    <lineage>
        <taxon>Eukaryota</taxon>
        <taxon>Metazoa</taxon>
        <taxon>Chordata</taxon>
        <taxon>Craniata</taxon>
        <taxon>Vertebrata</taxon>
        <taxon>Euteleostomi</taxon>
        <taxon>Actinopterygii</taxon>
        <taxon>Neopterygii</taxon>
        <taxon>Teleostei</taxon>
        <taxon>Neoteleostei</taxon>
        <taxon>Acanthomorphata</taxon>
        <taxon>Ovalentaria</taxon>
        <taxon>Cichlomorphae</taxon>
        <taxon>Cichliformes</taxon>
        <taxon>Cichlidae</taxon>
        <taxon>African cichlids</taxon>
        <taxon>Pseudocrenilabrinae</taxon>
        <taxon>Haplochromini</taxon>
        <taxon>Astatotilapia</taxon>
    </lineage>
</organism>
<evidence type="ECO:0008006" key="4">
    <source>
        <dbReference type="Google" id="ProtNLM"/>
    </source>
</evidence>
<dbReference type="InterPro" id="IPR029383">
    <property type="entry name" value="ARL6IP6"/>
</dbReference>
<protein>
    <recommendedName>
        <fullName evidence="4">ADP-ribosylation factor-like protein 6-interacting protein 6</fullName>
    </recommendedName>
</protein>
<name>A0A3P8P4G8_ASTCA</name>
<reference evidence="2" key="2">
    <citation type="submission" date="2025-08" db="UniProtKB">
        <authorList>
            <consortium name="Ensembl"/>
        </authorList>
    </citation>
    <scope>IDENTIFICATION</scope>
</reference>
<evidence type="ECO:0000313" key="2">
    <source>
        <dbReference type="Ensembl" id="ENSACLP00000011908.2"/>
    </source>
</evidence>
<keyword evidence="1" id="KW-0812">Transmembrane</keyword>
<dbReference type="PANTHER" id="PTHR28640">
    <property type="entry name" value="ADP-RIBOSYLATION FACTOR-LIKE PROTEIN 6-INTERACTING PROTEIN 6"/>
    <property type="match status" value="1"/>
</dbReference>
<dbReference type="STRING" id="8154.ENSACLP00000011908"/>
<keyword evidence="3" id="KW-1185">Reference proteome</keyword>
<dbReference type="Ensembl" id="ENSACLT00000012201.2">
    <property type="protein sequence ID" value="ENSACLP00000011908.2"/>
    <property type="gene ID" value="ENSACLG00000008143.2"/>
</dbReference>
<dbReference type="Proteomes" id="UP000265100">
    <property type="component" value="Chromosome 23"/>
</dbReference>
<reference evidence="2" key="3">
    <citation type="submission" date="2025-09" db="UniProtKB">
        <authorList>
            <consortium name="Ensembl"/>
        </authorList>
    </citation>
    <scope>IDENTIFICATION</scope>
</reference>